<comment type="pathway">
    <text evidence="5">Amino-acid biosynthesis; L-methionine biosynthesis via salvage pathway; L-methionine from S-methyl-5-thio-alpha-D-ribose 1-phosphate: step 1/6.</text>
</comment>
<comment type="function">
    <text evidence="4">Catalyzes the interconversion of methylthioribose-1-phosphate (MTR-1-P) into methylthioribulose-1-phosphate (MTRu-1-P). Also catalyzes the interconversion of 5-deoxyribose 1-phosphate and 5-deoxyribulose 1-phosphate. Part of a bifunctional DHAP-shunt salvage pathway for SAM by-products.</text>
</comment>
<dbReference type="InterPro" id="IPR042529">
    <property type="entry name" value="IF_2B-like_C"/>
</dbReference>
<feature type="binding site" evidence="5">
    <location>
        <begin position="269"/>
        <end position="270"/>
    </location>
    <ligand>
        <name>substrate</name>
    </ligand>
</feature>
<dbReference type="InterPro" id="IPR011559">
    <property type="entry name" value="Initiation_fac_2B_a/b/d"/>
</dbReference>
<protein>
    <recommendedName>
        <fullName evidence="5">Methylthioribose-1-phosphate isomerase</fullName>
        <shortName evidence="5">M1Pi</shortName>
        <shortName evidence="5">MTR-1-P isomerase</shortName>
        <ecNumber evidence="5">5.3.1.23</ecNumber>
    </recommendedName>
    <alternativeName>
        <fullName evidence="5">S-methyl-5-thioribose-1-phosphate isomerase</fullName>
    </alternativeName>
</protein>
<evidence type="ECO:0000313" key="6">
    <source>
        <dbReference type="EMBL" id="VFJ49816.1"/>
    </source>
</evidence>
<dbReference type="Pfam" id="PF01008">
    <property type="entry name" value="IF-2B"/>
    <property type="match status" value="1"/>
</dbReference>
<dbReference type="FunFam" id="3.40.50.10470:FF:000006">
    <property type="entry name" value="Methylthioribose-1-phosphate isomerase"/>
    <property type="match status" value="1"/>
</dbReference>
<accession>A0A450SBX9</accession>
<keyword evidence="5" id="KW-0028">Amino-acid biosynthesis</keyword>
<sequence>MTHGNDQPRNGAIRPMWWRDGRLHLLDQRLLPARMETLVCTTALEVSDAIRDMVVRGAPAIGITAAYGVVLAARARYHEAPNSWKAAIREDIAILGASRPTAVNLAWALERMSSLFPSLVDGDPETALLDEAARIHEEDIAANREMGRLGSALITDPCAVITHCNAGALATGGYGTALGVIRAAFAAGKIREVYADETRPWLQGSRLTAWELMQGSIPVRLLADSAAAVAMRRSADRGAAPDTGAGAMERIDWVIVGADRIAANGDVANKIGTYSLAIHARHHGVRFMVVAPTATIDGNIPDGAAIPIEMRSEEEVLAFAGTPVAPPGAAAWNPVFDITPAALVDALVTEKGVVERPDREKMMALLG</sequence>
<comment type="similarity">
    <text evidence="5">Belongs to the EIF-2B alpha/beta/delta subunits family. MtnA subfamily.</text>
</comment>
<evidence type="ECO:0000256" key="5">
    <source>
        <dbReference type="HAMAP-Rule" id="MF_01678"/>
    </source>
</evidence>
<dbReference type="InterPro" id="IPR027363">
    <property type="entry name" value="M1Pi_N"/>
</dbReference>
<evidence type="ECO:0000256" key="3">
    <source>
        <dbReference type="ARBA" id="ARBA00051169"/>
    </source>
</evidence>
<proteinExistence type="inferred from homology"/>
<dbReference type="GO" id="GO:0019509">
    <property type="term" value="P:L-methionine salvage from methylthioadenosine"/>
    <property type="evidence" value="ECO:0007669"/>
    <property type="project" value="UniProtKB-UniRule"/>
</dbReference>
<comment type="catalytic activity">
    <reaction evidence="3">
        <text>5-(methylsulfanyl)-alpha-D-ribose 1-phosphate = 5-(methylsulfanyl)-D-ribulose 1-phosphate</text>
        <dbReference type="Rhea" id="RHEA:19989"/>
        <dbReference type="ChEBI" id="CHEBI:58533"/>
        <dbReference type="ChEBI" id="CHEBI:58548"/>
        <dbReference type="EC" id="5.3.1.23"/>
    </reaction>
    <physiologicalReaction direction="left-to-right" evidence="3">
        <dbReference type="Rhea" id="RHEA:19990"/>
    </physiologicalReaction>
</comment>
<dbReference type="HAMAP" id="MF_01678">
    <property type="entry name" value="Salvage_MtnA"/>
    <property type="match status" value="1"/>
</dbReference>
<evidence type="ECO:0000256" key="1">
    <source>
        <dbReference type="ARBA" id="ARBA00023235"/>
    </source>
</evidence>
<feature type="binding site" evidence="5">
    <location>
        <position position="203"/>
    </location>
    <ligand>
        <name>substrate</name>
    </ligand>
</feature>
<dbReference type="InterPro" id="IPR000649">
    <property type="entry name" value="IF-2B-related"/>
</dbReference>
<dbReference type="EMBL" id="CAADEX010000026">
    <property type="protein sequence ID" value="VFJ49816.1"/>
    <property type="molecule type" value="Genomic_DNA"/>
</dbReference>
<dbReference type="EC" id="5.3.1.23" evidence="5"/>
<feature type="binding site" evidence="5">
    <location>
        <begin position="56"/>
        <end position="58"/>
    </location>
    <ligand>
        <name>substrate</name>
    </ligand>
</feature>
<feature type="site" description="Transition state stabilizer" evidence="5">
    <location>
        <position position="164"/>
    </location>
</feature>
<keyword evidence="5" id="KW-0486">Methionine biosynthesis</keyword>
<dbReference type="InterPro" id="IPR037171">
    <property type="entry name" value="NagB/RpiA_transferase-like"/>
</dbReference>
<reference evidence="6" key="1">
    <citation type="submission" date="2019-02" db="EMBL/GenBank/DDBJ databases">
        <authorList>
            <person name="Gruber-Vodicka R. H."/>
            <person name="Seah K. B. B."/>
        </authorList>
    </citation>
    <scope>NUCLEOTIDE SEQUENCE</scope>
    <source>
        <strain evidence="6">BECK_DK47</strain>
    </source>
</reference>
<gene>
    <name evidence="5" type="primary">mtnA</name>
    <name evidence="6" type="ORF">BECKDK2373B_GA0170837_102621</name>
</gene>
<dbReference type="InterPro" id="IPR005251">
    <property type="entry name" value="IF-M1Pi"/>
</dbReference>
<dbReference type="PANTHER" id="PTHR43475:SF1">
    <property type="entry name" value="METHYLTHIORIBOSE-1-PHOSPHATE ISOMERASE"/>
    <property type="match status" value="1"/>
</dbReference>
<dbReference type="Gene3D" id="1.20.120.420">
    <property type="entry name" value="translation initiation factor eif-2b, domain 1"/>
    <property type="match status" value="1"/>
</dbReference>
<feature type="binding site" evidence="5">
    <location>
        <position position="99"/>
    </location>
    <ligand>
        <name>substrate</name>
    </ligand>
</feature>
<dbReference type="PANTHER" id="PTHR43475">
    <property type="entry name" value="METHYLTHIORIBOSE-1-PHOSPHATE ISOMERASE"/>
    <property type="match status" value="1"/>
</dbReference>
<evidence type="ECO:0000256" key="4">
    <source>
        <dbReference type="ARBA" id="ARBA00058145"/>
    </source>
</evidence>
<organism evidence="6">
    <name type="scientific">Candidatus Kentrum sp. DK</name>
    <dbReference type="NCBI Taxonomy" id="2126562"/>
    <lineage>
        <taxon>Bacteria</taxon>
        <taxon>Pseudomonadati</taxon>
        <taxon>Pseudomonadota</taxon>
        <taxon>Gammaproteobacteria</taxon>
        <taxon>Candidatus Kentrum</taxon>
    </lineage>
</organism>
<dbReference type="UniPathway" id="UPA00904">
    <property type="reaction ID" value="UER00874"/>
</dbReference>
<keyword evidence="1 5" id="KW-0413">Isomerase</keyword>
<comment type="catalytic activity">
    <reaction evidence="2">
        <text>5-deoxy-alpha-D-ribose 1-phosphate = 5-deoxy-D-ribulose 1-phosphate</text>
        <dbReference type="Rhea" id="RHEA:61296"/>
        <dbReference type="ChEBI" id="CHEBI:58749"/>
        <dbReference type="ChEBI" id="CHEBI:144504"/>
    </reaction>
    <physiologicalReaction direction="left-to-right" evidence="2">
        <dbReference type="Rhea" id="RHEA:61297"/>
    </physiologicalReaction>
</comment>
<feature type="active site" description="Proton donor" evidence="5">
    <location>
        <position position="259"/>
    </location>
</feature>
<dbReference type="NCBIfam" id="TIGR00524">
    <property type="entry name" value="eIF-2B_rel"/>
    <property type="match status" value="1"/>
</dbReference>
<dbReference type="Gene3D" id="3.40.50.10470">
    <property type="entry name" value="Translation initiation factor eif-2b, domain 2"/>
    <property type="match status" value="1"/>
</dbReference>
<dbReference type="SUPFAM" id="SSF100950">
    <property type="entry name" value="NagB/RpiA/CoA transferase-like"/>
    <property type="match status" value="1"/>
</dbReference>
<dbReference type="FunFam" id="1.20.120.420:FF:000003">
    <property type="entry name" value="Methylthioribose-1-phosphate isomerase"/>
    <property type="match status" value="1"/>
</dbReference>
<name>A0A450SBX9_9GAMM</name>
<dbReference type="AlphaFoldDB" id="A0A450SBX9"/>
<dbReference type="NCBIfam" id="NF004326">
    <property type="entry name" value="PRK05720.1"/>
    <property type="match status" value="1"/>
</dbReference>
<dbReference type="NCBIfam" id="TIGR00512">
    <property type="entry name" value="salvage_mtnA"/>
    <property type="match status" value="1"/>
</dbReference>
<evidence type="ECO:0000256" key="2">
    <source>
        <dbReference type="ARBA" id="ARBA00050906"/>
    </source>
</evidence>
<dbReference type="GO" id="GO:0046523">
    <property type="term" value="F:S-methyl-5-thioribose-1-phosphate isomerase activity"/>
    <property type="evidence" value="ECO:0007669"/>
    <property type="project" value="UniProtKB-UniRule"/>
</dbReference>